<evidence type="ECO:0000313" key="2">
    <source>
        <dbReference type="Proteomes" id="UP000041254"/>
    </source>
</evidence>
<evidence type="ECO:0000313" key="1">
    <source>
        <dbReference type="EMBL" id="CEL99816.1"/>
    </source>
</evidence>
<dbReference type="PhylomeDB" id="A0A0G4ERB1"/>
<dbReference type="InParanoid" id="A0A0G4ERB1"/>
<dbReference type="VEuPathDB" id="CryptoDB:Vbra_12683"/>
<keyword evidence="2" id="KW-1185">Reference proteome</keyword>
<dbReference type="AlphaFoldDB" id="A0A0G4ERB1"/>
<dbReference type="EMBL" id="CDMY01000289">
    <property type="protein sequence ID" value="CEL99816.1"/>
    <property type="molecule type" value="Genomic_DNA"/>
</dbReference>
<gene>
    <name evidence="1" type="ORF">Vbra_12683</name>
</gene>
<sequence length="172" mass="19766">MSSASAAQQQQEVPRQGIVSAKDYEARLKEVLQEVKKASRPNEPEFIDLFGIYEPESMEEKIADEPEKHEQKMKEVVSSLSEHYRRQGWRDFEKCKTGPVEFIACEGFLLTLAIKAKDPTKGITWGEFLEEMSAYEGGAICWRVGEIDEDECEFLRGGKRDSCGRYRLQYDI</sequence>
<proteinExistence type="predicted"/>
<name>A0A0G4ERB1_VITBC</name>
<reference evidence="1 2" key="1">
    <citation type="submission" date="2014-11" db="EMBL/GenBank/DDBJ databases">
        <authorList>
            <person name="Zhu J."/>
            <person name="Qi W."/>
            <person name="Song R."/>
        </authorList>
    </citation>
    <scope>NUCLEOTIDE SEQUENCE [LARGE SCALE GENOMIC DNA]</scope>
</reference>
<dbReference type="Proteomes" id="UP000041254">
    <property type="component" value="Unassembled WGS sequence"/>
</dbReference>
<protein>
    <submittedName>
        <fullName evidence="1">Uncharacterized protein</fullName>
    </submittedName>
</protein>
<organism evidence="1 2">
    <name type="scientific">Vitrella brassicaformis (strain CCMP3155)</name>
    <dbReference type="NCBI Taxonomy" id="1169540"/>
    <lineage>
        <taxon>Eukaryota</taxon>
        <taxon>Sar</taxon>
        <taxon>Alveolata</taxon>
        <taxon>Colpodellida</taxon>
        <taxon>Vitrellaceae</taxon>
        <taxon>Vitrella</taxon>
    </lineage>
</organism>
<accession>A0A0G4ERB1</accession>